<evidence type="ECO:0000256" key="10">
    <source>
        <dbReference type="ARBA" id="ARBA00023136"/>
    </source>
</evidence>
<dbReference type="Gene3D" id="3.40.720.10">
    <property type="entry name" value="Alkaline Phosphatase, subunit A"/>
    <property type="match status" value="1"/>
</dbReference>
<evidence type="ECO:0000256" key="11">
    <source>
        <dbReference type="ARBA" id="ARBA00023180"/>
    </source>
</evidence>
<dbReference type="Proteomes" id="UP000268350">
    <property type="component" value="Unassembled WGS sequence"/>
</dbReference>
<dbReference type="InterPro" id="IPR037671">
    <property type="entry name" value="PIGN_N"/>
</dbReference>
<feature type="transmembrane region" description="Helical" evidence="12">
    <location>
        <begin position="708"/>
        <end position="730"/>
    </location>
</feature>
<keyword evidence="10 12" id="KW-0472">Membrane</keyword>
<dbReference type="SUPFAM" id="SSF53649">
    <property type="entry name" value="Alkaline phosphatase-like"/>
    <property type="match status" value="1"/>
</dbReference>
<comment type="function">
    <text evidence="12">Ethanolamine phosphate transferase involved in glycosylphosphatidylinositol-anchor biosynthesis. Transfers ethanolamine phosphate to the first alpha-1,4-linked mannose of the glycosylphosphatidylinositol precursor of GPI-anchor.</text>
</comment>
<dbReference type="GO" id="GO:0051377">
    <property type="term" value="F:mannose-ethanolamine phosphotransferase activity"/>
    <property type="evidence" value="ECO:0007669"/>
    <property type="project" value="UniProtKB-UniRule"/>
</dbReference>
<dbReference type="InterPro" id="IPR007070">
    <property type="entry name" value="GPI_EtnP_transferase_1"/>
</dbReference>
<dbReference type="InterPro" id="IPR017852">
    <property type="entry name" value="GPI_EtnP_transferase_1_C"/>
</dbReference>
<feature type="transmembrane region" description="Helical" evidence="12">
    <location>
        <begin position="463"/>
        <end position="483"/>
    </location>
</feature>
<evidence type="ECO:0000256" key="5">
    <source>
        <dbReference type="ARBA" id="ARBA00022502"/>
    </source>
</evidence>
<name>A0A3B0KPC0_DROGU</name>
<comment type="pathway">
    <text evidence="2 12">Glycolipid biosynthesis; glycosylphosphatidylinositol-anchor biosynthesis.</text>
</comment>
<dbReference type="PANTHER" id="PTHR12250">
    <property type="entry name" value="PHOSPHATIDYLINOSITOL GLYCAN, CLASS N"/>
    <property type="match status" value="1"/>
</dbReference>
<feature type="domain" description="GPI ethanolamine phosphate transferase 1 C-terminal" evidence="13">
    <location>
        <begin position="411"/>
        <end position="805"/>
    </location>
</feature>
<dbReference type="OrthoDB" id="7867799at2759"/>
<evidence type="ECO:0000256" key="4">
    <source>
        <dbReference type="ARBA" id="ARBA00020831"/>
    </source>
</evidence>
<dbReference type="STRING" id="7266.A0A3B0KPC0"/>
<comment type="subcellular location">
    <subcellularLocation>
        <location evidence="1 12">Endoplasmic reticulum membrane</location>
        <topology evidence="1 12">Multi-pass membrane protein</topology>
    </subcellularLocation>
</comment>
<evidence type="ECO:0000256" key="6">
    <source>
        <dbReference type="ARBA" id="ARBA00022679"/>
    </source>
</evidence>
<evidence type="ECO:0000256" key="12">
    <source>
        <dbReference type="RuleBase" id="RU367138"/>
    </source>
</evidence>
<evidence type="ECO:0000256" key="9">
    <source>
        <dbReference type="ARBA" id="ARBA00022989"/>
    </source>
</evidence>
<feature type="transmembrane region" description="Helical" evidence="12">
    <location>
        <begin position="560"/>
        <end position="578"/>
    </location>
</feature>
<reference evidence="15" key="1">
    <citation type="submission" date="2018-01" db="EMBL/GenBank/DDBJ databases">
        <authorList>
            <person name="Alioto T."/>
            <person name="Alioto T."/>
        </authorList>
    </citation>
    <scope>NUCLEOTIDE SEQUENCE [LARGE SCALE GENOMIC DNA]</scope>
</reference>
<comment type="similarity">
    <text evidence="3 12">Belongs to the PIGG/PIGN/PIGO family. PIGN subfamily.</text>
</comment>
<keyword evidence="9 12" id="KW-1133">Transmembrane helix</keyword>
<evidence type="ECO:0000313" key="14">
    <source>
        <dbReference type="EMBL" id="SPP88469.1"/>
    </source>
</evidence>
<feature type="transmembrane region" description="Helical" evidence="12">
    <location>
        <begin position="742"/>
        <end position="770"/>
    </location>
</feature>
<dbReference type="InterPro" id="IPR017850">
    <property type="entry name" value="Alkaline_phosphatase_core_sf"/>
</dbReference>
<feature type="transmembrane region" description="Helical" evidence="12">
    <location>
        <begin position="667"/>
        <end position="687"/>
    </location>
</feature>
<feature type="transmembrane region" description="Helical" evidence="12">
    <location>
        <begin position="590"/>
        <end position="612"/>
    </location>
</feature>
<keyword evidence="7 12" id="KW-0812">Transmembrane</keyword>
<evidence type="ECO:0000256" key="3">
    <source>
        <dbReference type="ARBA" id="ARBA00008400"/>
    </source>
</evidence>
<keyword evidence="6 12" id="KW-0808">Transferase</keyword>
<evidence type="ECO:0000256" key="7">
    <source>
        <dbReference type="ARBA" id="ARBA00022692"/>
    </source>
</evidence>
<keyword evidence="5 12" id="KW-0337">GPI-anchor biosynthesis</keyword>
<dbReference type="AlphaFoldDB" id="A0A3B0KPC0"/>
<keyword evidence="8 12" id="KW-0256">Endoplasmic reticulum</keyword>
<feature type="transmembrane region" description="Helical" evidence="12">
    <location>
        <begin position="810"/>
        <end position="831"/>
    </location>
</feature>
<feature type="transmembrane region" description="Helical" evidence="12">
    <location>
        <begin position="520"/>
        <end position="539"/>
    </location>
</feature>
<gene>
    <name evidence="14" type="ORF">DGUA_6G019979</name>
</gene>
<feature type="transmembrane region" description="Helical" evidence="12">
    <location>
        <begin position="782"/>
        <end position="804"/>
    </location>
</feature>
<evidence type="ECO:0000256" key="1">
    <source>
        <dbReference type="ARBA" id="ARBA00004477"/>
    </source>
</evidence>
<dbReference type="PANTHER" id="PTHR12250:SF0">
    <property type="entry name" value="GPI ETHANOLAMINE PHOSPHATE TRANSFERASE 1"/>
    <property type="match status" value="1"/>
</dbReference>
<evidence type="ECO:0000256" key="8">
    <source>
        <dbReference type="ARBA" id="ARBA00022824"/>
    </source>
</evidence>
<evidence type="ECO:0000313" key="15">
    <source>
        <dbReference type="Proteomes" id="UP000268350"/>
    </source>
</evidence>
<feature type="transmembrane region" description="Helical" evidence="12">
    <location>
        <begin position="619"/>
        <end position="647"/>
    </location>
</feature>
<protein>
    <recommendedName>
        <fullName evidence="4 12">GPI ethanolamine phosphate transferase 1</fullName>
        <ecNumber evidence="12">2.-.-.-</ecNumber>
    </recommendedName>
</protein>
<evidence type="ECO:0000256" key="2">
    <source>
        <dbReference type="ARBA" id="ARBA00004687"/>
    </source>
</evidence>
<dbReference type="EMBL" id="OUUW01000014">
    <property type="protein sequence ID" value="SPP88469.1"/>
    <property type="molecule type" value="Genomic_DNA"/>
</dbReference>
<organism evidence="14 15">
    <name type="scientific">Drosophila guanche</name>
    <name type="common">Fruit fly</name>
    <dbReference type="NCBI Taxonomy" id="7266"/>
    <lineage>
        <taxon>Eukaryota</taxon>
        <taxon>Metazoa</taxon>
        <taxon>Ecdysozoa</taxon>
        <taxon>Arthropoda</taxon>
        <taxon>Hexapoda</taxon>
        <taxon>Insecta</taxon>
        <taxon>Pterygota</taxon>
        <taxon>Neoptera</taxon>
        <taxon>Endopterygota</taxon>
        <taxon>Diptera</taxon>
        <taxon>Brachycera</taxon>
        <taxon>Muscomorpha</taxon>
        <taxon>Ephydroidea</taxon>
        <taxon>Drosophilidae</taxon>
        <taxon>Drosophila</taxon>
        <taxon>Sophophora</taxon>
    </lineage>
</organism>
<feature type="transmembrane region" description="Helical" evidence="12">
    <location>
        <begin position="488"/>
        <end position="508"/>
    </location>
</feature>
<dbReference type="EC" id="2.-.-.-" evidence="12"/>
<dbReference type="OMA" id="ESPFFLW"/>
<keyword evidence="15" id="KW-1185">Reference proteome</keyword>
<evidence type="ECO:0000259" key="13">
    <source>
        <dbReference type="Pfam" id="PF04987"/>
    </source>
</evidence>
<sequence>MFRTYYVYALVQLLLLASVYLVHFRMTDLGILEPQSITVDTKERVPADRLVVFVKEGLRAKTFFEDYCNHLPLLRQVFLRQGLVGICHPAPSTDSQFSSYVALFSGFYEDAASVVHNWLLSPAPIDSIFNRSTYSYAWTTARMARRFPGIDMAIVLNPEISPAVRKNCTDMEESVFRAVDTFLLSESQELQERTGLLFFVHLMSGEDGIGAPVTCGNLKFTDINVWKMYKRFEDSFPNQRTAYLLTSDFGFPHSHGCSNKSNKLVEAPFFLWGSGVNHLTTIRGRSFVANAQEQKLPLQVLNPIQLTPLMSALLGVPPPANNRGRLPSGFLRVSSRYEANAMHTNSLQLLAQAWHLLKRHKAGLFSRALPAHWLNFKLMDSFVKSARVLKQQQRFKSLLEYTSNYMPVIVKCIDYYMDYYRIVLLVAAFVALLGWVYCLRCHLERPGGAGDSGDISEELSDCLWGSNIISRAVTLFLVAIMCLQRVPLVVQAVLLLPCLVWVLALRALKRSGNMVSCSGLMWPLVLAQIGLGGFFRRYIMAMGYLGFACYSTRGAFRERGSHFYLWLLLLLVLGYISVLPESIGCSHRNILLISISLTFVRPLAFGVCPGLATLQINGAILLAAFVHVAAAPLPCLMALSSWVYFFYIAYSQRRSLQITELTVFNLSTVYTLTCTSFESLVIQMLAMELQLGLRLRTTKEQCIPVKTAALYILVYSWYSIFVTGNIPALVVDFAQIMNESCFGYYLWTSGLVIALKLLLPWLLIFCILGGAYKHLWSQERQIFAWLMFMCSTMAVGLLWCVVNNGTTREIVGSFATIAVVLVFPFLWLLLWRLAHLKVANKWISQLPTHLSPPPHQVNKI</sequence>
<keyword evidence="11" id="KW-0325">Glycoprotein</keyword>
<dbReference type="GO" id="GO:0005789">
    <property type="term" value="C:endoplasmic reticulum membrane"/>
    <property type="evidence" value="ECO:0007669"/>
    <property type="project" value="UniProtKB-SubCell"/>
</dbReference>
<dbReference type="Pfam" id="PF04987">
    <property type="entry name" value="PigN"/>
    <property type="match status" value="1"/>
</dbReference>
<proteinExistence type="inferred from homology"/>
<feature type="transmembrane region" description="Helical" evidence="12">
    <location>
        <begin position="419"/>
        <end position="437"/>
    </location>
</feature>
<dbReference type="CDD" id="cd16020">
    <property type="entry name" value="GPI_EPT_1"/>
    <property type="match status" value="1"/>
</dbReference>
<dbReference type="UniPathway" id="UPA00196"/>
<feature type="transmembrane region" description="Helical" evidence="12">
    <location>
        <begin position="6"/>
        <end position="24"/>
    </location>
</feature>
<accession>A0A3B0KPC0</accession>
<dbReference type="GO" id="GO:0006506">
    <property type="term" value="P:GPI anchor biosynthetic process"/>
    <property type="evidence" value="ECO:0007669"/>
    <property type="project" value="UniProtKB-UniPathway"/>
</dbReference>